<sequence length="63" mass="7018">MNLAAAFFAGHLAARATDRRFRATEREVLAAQERVTARRTARVAATARHDHGERGRHLAPRPT</sequence>
<evidence type="ECO:0000313" key="2">
    <source>
        <dbReference type="EMBL" id="MCP2372410.1"/>
    </source>
</evidence>
<protein>
    <submittedName>
        <fullName evidence="2">Uncharacterized protein</fullName>
    </submittedName>
</protein>
<dbReference type="Proteomes" id="UP001139722">
    <property type="component" value="Unassembled WGS sequence"/>
</dbReference>
<keyword evidence="3" id="KW-1185">Reference proteome</keyword>
<dbReference type="RefSeq" id="WP_156997505.1">
    <property type="nucleotide sequence ID" value="NZ_BAAANU010000001.1"/>
</dbReference>
<evidence type="ECO:0000313" key="3">
    <source>
        <dbReference type="Proteomes" id="UP001139722"/>
    </source>
</evidence>
<reference evidence="2" key="1">
    <citation type="submission" date="2022-06" db="EMBL/GenBank/DDBJ databases">
        <title>Sequencing the genomes of 1000 actinobacteria strains.</title>
        <authorList>
            <person name="Klenk H.-P."/>
        </authorList>
    </citation>
    <scope>NUCLEOTIDE SEQUENCE</scope>
    <source>
        <strain evidence="2">DSM 22016</strain>
    </source>
</reference>
<evidence type="ECO:0000256" key="1">
    <source>
        <dbReference type="SAM" id="MobiDB-lite"/>
    </source>
</evidence>
<dbReference type="AlphaFoldDB" id="A0A9X2H436"/>
<feature type="compositionally biased region" description="Basic and acidic residues" evidence="1">
    <location>
        <begin position="47"/>
        <end position="56"/>
    </location>
</feature>
<name>A0A9X2H436_9MICO</name>
<comment type="caution">
    <text evidence="2">The sequence shown here is derived from an EMBL/GenBank/DDBJ whole genome shotgun (WGS) entry which is preliminary data.</text>
</comment>
<organism evidence="2 3">
    <name type="scientific">Agromyces terreus</name>
    <dbReference type="NCBI Taxonomy" id="424795"/>
    <lineage>
        <taxon>Bacteria</taxon>
        <taxon>Bacillati</taxon>
        <taxon>Actinomycetota</taxon>
        <taxon>Actinomycetes</taxon>
        <taxon>Micrococcales</taxon>
        <taxon>Microbacteriaceae</taxon>
        <taxon>Agromyces</taxon>
    </lineage>
</organism>
<feature type="region of interest" description="Disordered" evidence="1">
    <location>
        <begin position="39"/>
        <end position="63"/>
    </location>
</feature>
<dbReference type="EMBL" id="JAMZDY010000001">
    <property type="protein sequence ID" value="MCP2372410.1"/>
    <property type="molecule type" value="Genomic_DNA"/>
</dbReference>
<proteinExistence type="predicted"/>
<gene>
    <name evidence="2" type="ORF">BJ978_003086</name>
</gene>
<accession>A0A9X2H436</accession>